<accession>A0A8H6RN01</accession>
<dbReference type="PANTHER" id="PTHR13393">
    <property type="entry name" value="SAM-DEPENDENT METHYLTRANSFERASE"/>
    <property type="match status" value="1"/>
</dbReference>
<dbReference type="PANTHER" id="PTHR13393:SF0">
    <property type="entry name" value="RNA N6-ADENOSINE-METHYLTRANSFERASE METTL16"/>
    <property type="match status" value="1"/>
</dbReference>
<dbReference type="CDD" id="cd02440">
    <property type="entry name" value="AdoMet_MTases"/>
    <property type="match status" value="1"/>
</dbReference>
<dbReference type="GO" id="GO:0005634">
    <property type="term" value="C:nucleus"/>
    <property type="evidence" value="ECO:0007669"/>
    <property type="project" value="TreeGrafter"/>
</dbReference>
<evidence type="ECO:0000256" key="1">
    <source>
        <dbReference type="ARBA" id="ARBA00022603"/>
    </source>
</evidence>
<dbReference type="GO" id="GO:0008168">
    <property type="term" value="F:methyltransferase activity"/>
    <property type="evidence" value="ECO:0007669"/>
    <property type="project" value="UniProtKB-KW"/>
</dbReference>
<organism evidence="4 5">
    <name type="scientific">Pseudocercospora fuligena</name>
    <dbReference type="NCBI Taxonomy" id="685502"/>
    <lineage>
        <taxon>Eukaryota</taxon>
        <taxon>Fungi</taxon>
        <taxon>Dikarya</taxon>
        <taxon>Ascomycota</taxon>
        <taxon>Pezizomycotina</taxon>
        <taxon>Dothideomycetes</taxon>
        <taxon>Dothideomycetidae</taxon>
        <taxon>Mycosphaerellales</taxon>
        <taxon>Mycosphaerellaceae</taxon>
        <taxon>Pseudocercospora</taxon>
    </lineage>
</organism>
<evidence type="ECO:0000256" key="3">
    <source>
        <dbReference type="SAM" id="MobiDB-lite"/>
    </source>
</evidence>
<comment type="caution">
    <text evidence="4">The sequence shown here is derived from an EMBL/GenBank/DDBJ whole genome shotgun (WGS) entry which is preliminary data.</text>
</comment>
<sequence>MSSPPPKKRRTEYYSQDVDFEALARADPEFAAVSATGKREGWIDFHDPKVVQQLTKSLLKHDFGLSLNLPDDRLCPPVPVRWNYVRWVQDLLDTTSDSFSDYYDEEREVVGLDIGVGASCIYALLACSSRPEWRMAGTDIDAHSLEHAKQNVKLNHLAERIRLKQTKSTGSLIPIDEMGVEELDFVMTNPPFYSSEQDFLNSYKDPGKPSDEAPSAVCVGSQNEMICPEGDVGFVTRILEESLKLRERVQWYTAFLSKMSSLQQIVAKLKESEIENFAVTSLHPGHKTKRYAVAWSFQDLRPRNDVARHGDLVLQVLPMATANTIKVEGKNTRALGKAVNEAMRAYEGVKWVWRPLLDAGVMQCKEDMWSGKARRKRKQKEKLASLGKEIDAEPSANGAQGEDEDQIGLAVKISCKDQEVEVRWLRGHDQVLFNSFCAVLRRALTGLR</sequence>
<keyword evidence="5" id="KW-1185">Reference proteome</keyword>
<dbReference type="OrthoDB" id="514248at2759"/>
<proteinExistence type="predicted"/>
<dbReference type="InterPro" id="IPR029063">
    <property type="entry name" value="SAM-dependent_MTases_sf"/>
</dbReference>
<gene>
    <name evidence="4" type="ORF">HII31_04214</name>
</gene>
<reference evidence="4" key="1">
    <citation type="submission" date="2020-04" db="EMBL/GenBank/DDBJ databases">
        <title>Draft genome resource of the tomato pathogen Pseudocercospora fuligena.</title>
        <authorList>
            <person name="Zaccaron A."/>
        </authorList>
    </citation>
    <scope>NUCLEOTIDE SEQUENCE</scope>
    <source>
        <strain evidence="4">PF001</strain>
    </source>
</reference>
<dbReference type="SUPFAM" id="SSF53335">
    <property type="entry name" value="S-adenosyl-L-methionine-dependent methyltransferases"/>
    <property type="match status" value="1"/>
</dbReference>
<evidence type="ECO:0000256" key="2">
    <source>
        <dbReference type="ARBA" id="ARBA00022679"/>
    </source>
</evidence>
<name>A0A8H6RN01_9PEZI</name>
<evidence type="ECO:0000313" key="5">
    <source>
        <dbReference type="Proteomes" id="UP000660729"/>
    </source>
</evidence>
<keyword evidence="1 4" id="KW-0489">Methyltransferase</keyword>
<dbReference type="Gene3D" id="3.40.50.150">
    <property type="entry name" value="Vaccinia Virus protein VP39"/>
    <property type="match status" value="1"/>
</dbReference>
<feature type="region of interest" description="Disordered" evidence="3">
    <location>
        <begin position="384"/>
        <end position="403"/>
    </location>
</feature>
<dbReference type="Proteomes" id="UP000660729">
    <property type="component" value="Unassembled WGS sequence"/>
</dbReference>
<dbReference type="GO" id="GO:0070475">
    <property type="term" value="P:rRNA base methylation"/>
    <property type="evidence" value="ECO:0007669"/>
    <property type="project" value="TreeGrafter"/>
</dbReference>
<dbReference type="InterPro" id="IPR010286">
    <property type="entry name" value="METTL16/RlmF"/>
</dbReference>
<evidence type="ECO:0000313" key="4">
    <source>
        <dbReference type="EMBL" id="KAF7194409.1"/>
    </source>
</evidence>
<keyword evidence="2 4" id="KW-0808">Transferase</keyword>
<dbReference type="EMBL" id="JABCIY010000061">
    <property type="protein sequence ID" value="KAF7194409.1"/>
    <property type="molecule type" value="Genomic_DNA"/>
</dbReference>
<dbReference type="Pfam" id="PF05971">
    <property type="entry name" value="Methyltransf_10"/>
    <property type="match status" value="1"/>
</dbReference>
<dbReference type="AlphaFoldDB" id="A0A8H6RN01"/>
<protein>
    <submittedName>
        <fullName evidence="4">U6 small nuclear RNA (Adenine-(43)-N(6))-methyltransferase</fullName>
    </submittedName>
</protein>